<organism evidence="1 2">
    <name type="scientific">Colletotrichum shisoi</name>
    <dbReference type="NCBI Taxonomy" id="2078593"/>
    <lineage>
        <taxon>Eukaryota</taxon>
        <taxon>Fungi</taxon>
        <taxon>Dikarya</taxon>
        <taxon>Ascomycota</taxon>
        <taxon>Pezizomycotina</taxon>
        <taxon>Sordariomycetes</taxon>
        <taxon>Hypocreomycetidae</taxon>
        <taxon>Glomerellales</taxon>
        <taxon>Glomerellaceae</taxon>
        <taxon>Colletotrichum</taxon>
        <taxon>Colletotrichum destructivum species complex</taxon>
    </lineage>
</organism>
<dbReference type="EMBL" id="PUHP01000003">
    <property type="protein sequence ID" value="TQN75294.1"/>
    <property type="molecule type" value="Genomic_DNA"/>
</dbReference>
<proteinExistence type="predicted"/>
<name>A0A5Q4CCH7_9PEZI</name>
<sequence length="207" mass="21822">MCQVSVHVPPSKAGGLVATQFRGSGSLRISGSSDRNAHGSFGGRLSVFLPVSVSPCGERKRAACHAGGRVGWHSIAYPLQVPVPASLCPPLSGAGLYLGRLSHFSALYSVGTEVHYWIRFKTGPKAQSVSCLIPSSTKGRREGEQPDDDMLLLHSADQDCAAAVPPCLVAECLPLVVHEDGIADGSTETAQRTHAFSVGMNSHTEYL</sequence>
<reference evidence="1 2" key="1">
    <citation type="journal article" date="2019" name="Sci. Rep.">
        <title>Colletotrichum shisoi sp. nov., an anthracnose pathogen of Perilla frutescens in Japan: molecular phylogenetic, morphological and genomic evidence.</title>
        <authorList>
            <person name="Gan P."/>
            <person name="Tsushima A."/>
            <person name="Hiroyama R."/>
            <person name="Narusaka M."/>
            <person name="Takano Y."/>
            <person name="Narusaka Y."/>
            <person name="Kawaradani M."/>
            <person name="Damm U."/>
            <person name="Shirasu K."/>
        </authorList>
    </citation>
    <scope>NUCLEOTIDE SEQUENCE [LARGE SCALE GENOMIC DNA]</scope>
    <source>
        <strain evidence="1 2">PG-2018a</strain>
    </source>
</reference>
<evidence type="ECO:0000313" key="2">
    <source>
        <dbReference type="Proteomes" id="UP000326340"/>
    </source>
</evidence>
<dbReference type="Proteomes" id="UP000326340">
    <property type="component" value="Unassembled WGS sequence"/>
</dbReference>
<gene>
    <name evidence="1" type="ORF">CSHISOI_00090</name>
</gene>
<dbReference type="AlphaFoldDB" id="A0A5Q4CCH7"/>
<protein>
    <submittedName>
        <fullName evidence="1">Uncharacterized protein</fullName>
    </submittedName>
</protein>
<comment type="caution">
    <text evidence="1">The sequence shown here is derived from an EMBL/GenBank/DDBJ whole genome shotgun (WGS) entry which is preliminary data.</text>
</comment>
<evidence type="ECO:0000313" key="1">
    <source>
        <dbReference type="EMBL" id="TQN75294.1"/>
    </source>
</evidence>
<keyword evidence="2" id="KW-1185">Reference proteome</keyword>
<accession>A0A5Q4CCH7</accession>